<dbReference type="InterPro" id="IPR036188">
    <property type="entry name" value="FAD/NAD-bd_sf"/>
</dbReference>
<evidence type="ECO:0000313" key="2">
    <source>
        <dbReference type="Proteomes" id="UP001500253"/>
    </source>
</evidence>
<comment type="caution">
    <text evidence="1">The sequence shown here is derived from an EMBL/GenBank/DDBJ whole genome shotgun (WGS) entry which is preliminary data.</text>
</comment>
<keyword evidence="2" id="KW-1185">Reference proteome</keyword>
<reference evidence="2" key="1">
    <citation type="journal article" date="2019" name="Int. J. Syst. Evol. Microbiol.">
        <title>The Global Catalogue of Microorganisms (GCM) 10K type strain sequencing project: providing services to taxonomists for standard genome sequencing and annotation.</title>
        <authorList>
            <consortium name="The Broad Institute Genomics Platform"/>
            <consortium name="The Broad Institute Genome Sequencing Center for Infectious Disease"/>
            <person name="Wu L."/>
            <person name="Ma J."/>
        </authorList>
    </citation>
    <scope>NUCLEOTIDE SEQUENCE [LARGE SCALE GENOMIC DNA]</scope>
    <source>
        <strain evidence="2">JCM 4316</strain>
    </source>
</reference>
<gene>
    <name evidence="1" type="ORF">GCM10010246_32180</name>
</gene>
<name>A0ABP5T2D3_9ACTN</name>
<evidence type="ECO:0000313" key="1">
    <source>
        <dbReference type="EMBL" id="GAA2344055.1"/>
    </source>
</evidence>
<dbReference type="Gene3D" id="3.50.50.60">
    <property type="entry name" value="FAD/NAD(P)-binding domain"/>
    <property type="match status" value="1"/>
</dbReference>
<accession>A0ABP5T2D3</accession>
<sequence>MTVQRLTDSTPSAPDARPLQGAAWLPHGYRLDSHSHAEGQLVYAASGALATATVSYGRLYLLGDAAHIVPPMSANATFRGSDSPHTPLVKSCTSTRLRWDACRIR</sequence>
<protein>
    <recommendedName>
        <fullName evidence="3">FAD-binding domain-containing protein</fullName>
    </recommendedName>
</protein>
<proteinExistence type="predicted"/>
<organism evidence="1 2">
    <name type="scientific">Streptomyces cuspidosporus</name>
    <dbReference type="NCBI Taxonomy" id="66882"/>
    <lineage>
        <taxon>Bacteria</taxon>
        <taxon>Bacillati</taxon>
        <taxon>Actinomycetota</taxon>
        <taxon>Actinomycetes</taxon>
        <taxon>Kitasatosporales</taxon>
        <taxon>Streptomycetaceae</taxon>
        <taxon>Streptomyces</taxon>
    </lineage>
</organism>
<dbReference type="EMBL" id="BAAASD010000011">
    <property type="protein sequence ID" value="GAA2344055.1"/>
    <property type="molecule type" value="Genomic_DNA"/>
</dbReference>
<dbReference type="Proteomes" id="UP001500253">
    <property type="component" value="Unassembled WGS sequence"/>
</dbReference>
<evidence type="ECO:0008006" key="3">
    <source>
        <dbReference type="Google" id="ProtNLM"/>
    </source>
</evidence>